<evidence type="ECO:0000313" key="2">
    <source>
        <dbReference type="EMBL" id="BAT25482.1"/>
    </source>
</evidence>
<dbReference type="InterPro" id="IPR050177">
    <property type="entry name" value="Lipid_A_modif_metabolic_enz"/>
</dbReference>
<dbReference type="AlphaFoldDB" id="A0A0P0YVP1"/>
<name>A0A0P0YVP1_9HYPH</name>
<organism evidence="2">
    <name type="scientific">Aureimonas altamirensis</name>
    <dbReference type="NCBI Taxonomy" id="370622"/>
    <lineage>
        <taxon>Bacteria</taxon>
        <taxon>Pseudomonadati</taxon>
        <taxon>Pseudomonadota</taxon>
        <taxon>Alphaproteobacteria</taxon>
        <taxon>Hyphomicrobiales</taxon>
        <taxon>Aurantimonadaceae</taxon>
        <taxon>Aureimonas</taxon>
    </lineage>
</organism>
<reference evidence="2" key="1">
    <citation type="journal article" date="2015" name="Proc. Natl. Acad. Sci. U.S.A.">
        <title>Bacterial clade with the ribosomal RNA operon on a small plasmid rather than the chromosome.</title>
        <authorList>
            <person name="Anda M."/>
            <person name="Ohtsubo Y."/>
            <person name="Okubo T."/>
            <person name="Sugawara M."/>
            <person name="Nagata Y."/>
            <person name="Tsuda M."/>
            <person name="Minamisawa K."/>
            <person name="Mitsui H."/>
        </authorList>
    </citation>
    <scope>NUCLEOTIDE SEQUENCE</scope>
    <source>
        <strain evidence="2">DSM 21988</strain>
    </source>
</reference>
<dbReference type="SUPFAM" id="SSF51735">
    <property type="entry name" value="NAD(P)-binding Rossmann-fold domains"/>
    <property type="match status" value="1"/>
</dbReference>
<sequence length="276" mass="28581">MHCLVTGHKGFLGRRLSAALIDFGHSVTGLDTPAGQPIDLRDAPAITDCIMAARPEVIFHLGGVSGPMLLNDAPGQVLAINGHGTLNVIEAAGRAGVRRLIFASSVAAHQRVGGRPGSLYAVSKTLGEQLVAWAGSTMETTSIRIGSVFGPGRATANPLHQMIAEGLATGVVPYPAGNMEPSIEVGDCARLFAGLADAARMAPHYDAVRYCVSYRAAAETISAAVGAQAHPTALEESFLYDTTFDVEPLARDSGSGPPPSFSDAIGQLVQTVREAA</sequence>
<feature type="domain" description="NAD-dependent epimerase/dehydratase" evidence="1">
    <location>
        <begin position="4"/>
        <end position="163"/>
    </location>
</feature>
<dbReference type="InterPro" id="IPR036291">
    <property type="entry name" value="NAD(P)-bd_dom_sf"/>
</dbReference>
<accession>A0A0P0YVP1</accession>
<dbReference type="CDD" id="cd08946">
    <property type="entry name" value="SDR_e"/>
    <property type="match status" value="1"/>
</dbReference>
<dbReference type="EMBL" id="LC066370">
    <property type="protein sequence ID" value="BAT25482.1"/>
    <property type="molecule type" value="Genomic_DNA"/>
</dbReference>
<protein>
    <submittedName>
        <fullName evidence="2">UDP-glucose 4-epimerase</fullName>
    </submittedName>
</protein>
<proteinExistence type="predicted"/>
<dbReference type="PANTHER" id="PTHR43245">
    <property type="entry name" value="BIFUNCTIONAL POLYMYXIN RESISTANCE PROTEIN ARNA"/>
    <property type="match status" value="1"/>
</dbReference>
<dbReference type="InterPro" id="IPR001509">
    <property type="entry name" value="Epimerase_deHydtase"/>
</dbReference>
<evidence type="ECO:0000259" key="1">
    <source>
        <dbReference type="Pfam" id="PF01370"/>
    </source>
</evidence>
<dbReference type="Pfam" id="PF01370">
    <property type="entry name" value="Epimerase"/>
    <property type="match status" value="1"/>
</dbReference>
<dbReference type="RefSeq" id="WP_060610793.1">
    <property type="nucleotide sequence ID" value="NZ_BBWQ01000026.1"/>
</dbReference>
<dbReference type="Gene3D" id="3.40.50.720">
    <property type="entry name" value="NAD(P)-binding Rossmann-like Domain"/>
    <property type="match status" value="1"/>
</dbReference>